<feature type="non-terminal residue" evidence="1">
    <location>
        <position position="1"/>
    </location>
</feature>
<reference evidence="1 2" key="1">
    <citation type="journal article" date="2013" name="Int. J. Syst. Evol. Microbiol.">
        <title>Comamonas guangdongensis sp. nov., isolated from subterranean forest sediment, and emended description of the genus Comamonas.</title>
        <authorList>
            <person name="Zhang J."/>
            <person name="Wang Y."/>
            <person name="Zhou S."/>
            <person name="Wu C."/>
            <person name="He J."/>
            <person name="Li F."/>
        </authorList>
    </citation>
    <scope>NUCLEOTIDE SEQUENCE [LARGE SCALE GENOMIC DNA]</scope>
    <source>
        <strain evidence="1 2">CCTCC AB2011133</strain>
    </source>
</reference>
<keyword evidence="2" id="KW-1185">Reference proteome</keyword>
<name>A0ABV3ZT19_9BURK</name>
<evidence type="ECO:0000313" key="1">
    <source>
        <dbReference type="EMBL" id="MEX8192053.1"/>
    </source>
</evidence>
<organism evidence="1 2">
    <name type="scientific">Comamonas guangdongensis</name>
    <dbReference type="NCBI Taxonomy" id="510515"/>
    <lineage>
        <taxon>Bacteria</taxon>
        <taxon>Pseudomonadati</taxon>
        <taxon>Pseudomonadota</taxon>
        <taxon>Betaproteobacteria</taxon>
        <taxon>Burkholderiales</taxon>
        <taxon>Comamonadaceae</taxon>
        <taxon>Comamonas</taxon>
    </lineage>
</organism>
<dbReference type="EMBL" id="JBFYGN010000004">
    <property type="protein sequence ID" value="MEX8192053.1"/>
    <property type="molecule type" value="Genomic_DNA"/>
</dbReference>
<proteinExistence type="predicted"/>
<evidence type="ECO:0000313" key="2">
    <source>
        <dbReference type="Proteomes" id="UP001561046"/>
    </source>
</evidence>
<dbReference type="Proteomes" id="UP001561046">
    <property type="component" value="Unassembled WGS sequence"/>
</dbReference>
<dbReference type="RefSeq" id="WP_369337274.1">
    <property type="nucleotide sequence ID" value="NZ_JBFYGN010000004.1"/>
</dbReference>
<sequence>DGIKKKSILPHYCFCERLVTPKSFVPKNWLLATKRPRLSAVFFKDPDSKPVNTSLEFRCLLRSAKPCSVSQFFEHLARIFRFLRGSRLLRWIEL</sequence>
<accession>A0ABV3ZT19</accession>
<gene>
    <name evidence="1" type="ORF">AB6724_04275</name>
</gene>
<comment type="caution">
    <text evidence="1">The sequence shown here is derived from an EMBL/GenBank/DDBJ whole genome shotgun (WGS) entry which is preliminary data.</text>
</comment>
<protein>
    <submittedName>
        <fullName evidence="1">Uncharacterized protein</fullName>
    </submittedName>
</protein>